<dbReference type="Proteomes" id="UP000295063">
    <property type="component" value="Unassembled WGS sequence"/>
</dbReference>
<protein>
    <submittedName>
        <fullName evidence="2">Uncharacterized protein</fullName>
    </submittedName>
</protein>
<feature type="region of interest" description="Disordered" evidence="1">
    <location>
        <begin position="1"/>
        <end position="44"/>
    </location>
</feature>
<organism evidence="2 3">
    <name type="scientific">Anaerospora hongkongensis</name>
    <dbReference type="NCBI Taxonomy" id="244830"/>
    <lineage>
        <taxon>Bacteria</taxon>
        <taxon>Bacillati</taxon>
        <taxon>Bacillota</taxon>
        <taxon>Negativicutes</taxon>
        <taxon>Selenomonadales</taxon>
        <taxon>Sporomusaceae</taxon>
        <taxon>Anaerospora</taxon>
    </lineage>
</organism>
<dbReference type="EMBL" id="SLUI01000003">
    <property type="protein sequence ID" value="TCL38799.1"/>
    <property type="molecule type" value="Genomic_DNA"/>
</dbReference>
<comment type="caution">
    <text evidence="2">The sequence shown here is derived from an EMBL/GenBank/DDBJ whole genome shotgun (WGS) entry which is preliminary data.</text>
</comment>
<gene>
    <name evidence="2" type="ORF">EV210_103282</name>
</gene>
<reference evidence="2 3" key="1">
    <citation type="submission" date="2019-03" db="EMBL/GenBank/DDBJ databases">
        <title>Genomic Encyclopedia of Type Strains, Phase IV (KMG-IV): sequencing the most valuable type-strain genomes for metagenomic binning, comparative biology and taxonomic classification.</title>
        <authorList>
            <person name="Goeker M."/>
        </authorList>
    </citation>
    <scope>NUCLEOTIDE SEQUENCE [LARGE SCALE GENOMIC DNA]</scope>
    <source>
        <strain evidence="2 3">DSM 15969</strain>
    </source>
</reference>
<proteinExistence type="predicted"/>
<evidence type="ECO:0000313" key="2">
    <source>
        <dbReference type="EMBL" id="TCL38799.1"/>
    </source>
</evidence>
<dbReference type="RefSeq" id="WP_279388490.1">
    <property type="nucleotide sequence ID" value="NZ_DAIMLW010000145.1"/>
</dbReference>
<evidence type="ECO:0000256" key="1">
    <source>
        <dbReference type="SAM" id="MobiDB-lite"/>
    </source>
</evidence>
<accession>A0A4V2Q8W6</accession>
<sequence length="44" mass="4995">MDLAQLLEKKKKANENNKQNFAKAGKMKTTSNNKMPMRKSGRGK</sequence>
<dbReference type="AlphaFoldDB" id="A0A4V2Q8W6"/>
<keyword evidence="3" id="KW-1185">Reference proteome</keyword>
<name>A0A4V2Q8W6_9FIRM</name>
<evidence type="ECO:0000313" key="3">
    <source>
        <dbReference type="Proteomes" id="UP000295063"/>
    </source>
</evidence>